<gene>
    <name evidence="1" type="ORF">H7R39_08710</name>
</gene>
<reference evidence="1 2" key="1">
    <citation type="submission" date="2020-08" db="EMBL/GenBank/DDBJ databases">
        <title>Complete genome and description of Campylobacter massiliensis Marseille-Q3452 sp. nov.</title>
        <authorList>
            <person name="Antezack A."/>
        </authorList>
    </citation>
    <scope>NUCLEOTIDE SEQUENCE [LARGE SCALE GENOMIC DNA]</scope>
    <source>
        <strain evidence="1 2">Marseille-Q3452</strain>
    </source>
</reference>
<evidence type="ECO:0000313" key="1">
    <source>
        <dbReference type="EMBL" id="MBC2883332.1"/>
    </source>
</evidence>
<protein>
    <submittedName>
        <fullName evidence="1">Uncharacterized protein</fullName>
    </submittedName>
</protein>
<dbReference type="EMBL" id="JACLZK010000002">
    <property type="protein sequence ID" value="MBC2883332.1"/>
    <property type="molecule type" value="Genomic_DNA"/>
</dbReference>
<proteinExistence type="predicted"/>
<keyword evidence="2" id="KW-1185">Reference proteome</keyword>
<organism evidence="1 2">
    <name type="scientific">Campylobacter massiliensis</name>
    <dbReference type="NCBI Taxonomy" id="2762557"/>
    <lineage>
        <taxon>Bacteria</taxon>
        <taxon>Pseudomonadati</taxon>
        <taxon>Campylobacterota</taxon>
        <taxon>Epsilonproteobacteria</taxon>
        <taxon>Campylobacterales</taxon>
        <taxon>Campylobacteraceae</taxon>
        <taxon>Campylobacter</taxon>
    </lineage>
</organism>
<sequence length="120" mass="13791">MKKANLACAPLSVARISGKFGSINLMRLQAKFENLKFKSKFCDSDEYFKFDLNLKESKRFLPLNLNPKSLKFDEATSKFNQSANPRPTKSNKIRVGKFYAGFSAEPSNFKLRNQKERTNK</sequence>
<dbReference type="AlphaFoldDB" id="A0A842JB84"/>
<dbReference type="Proteomes" id="UP000552683">
    <property type="component" value="Unassembled WGS sequence"/>
</dbReference>
<evidence type="ECO:0000313" key="2">
    <source>
        <dbReference type="Proteomes" id="UP000552683"/>
    </source>
</evidence>
<comment type="caution">
    <text evidence="1">The sequence shown here is derived from an EMBL/GenBank/DDBJ whole genome shotgun (WGS) entry which is preliminary data.</text>
</comment>
<accession>A0A842JB84</accession>
<name>A0A842JB84_9BACT</name>
<dbReference type="RefSeq" id="WP_185898860.1">
    <property type="nucleotide sequence ID" value="NZ_JACLZK010000002.1"/>
</dbReference>